<dbReference type="SUPFAM" id="SSF49879">
    <property type="entry name" value="SMAD/FHA domain"/>
    <property type="match status" value="1"/>
</dbReference>
<dbReference type="InterPro" id="IPR000253">
    <property type="entry name" value="FHA_dom"/>
</dbReference>
<feature type="compositionally biased region" description="Polar residues" evidence="1">
    <location>
        <begin position="208"/>
        <end position="224"/>
    </location>
</feature>
<feature type="region of interest" description="Disordered" evidence="1">
    <location>
        <begin position="208"/>
        <end position="227"/>
    </location>
</feature>
<sequence length="682" mass="74538">MFSTRYSIPVTLTSATDPQDRRHLSVIPGKSFIIGRASRTQHTDLRPAWDNALFDSQTVSRTHAELKADLSAASSDQVTIMDRDSLHGTQVNGRRLERFKPMTLRSGDLLHFGTSVTRGHGTCTPRDPLQPSRFPTDTSAVATHDGVTVIFDRAPSSPAEPSQTLAANSTQLSKGFHVKVPSDSEGGSDEEDYAQSIYDEDLEHLSSAHTTPEQVKTKPGSQQHPIDVDRSVPMFPTPLYTGSNHVLPRTTVQDSIDQRAKVLVPESYPYLPGSYSLIREKLEQTSTSRNDETEAAGNAWDEDVEDDYSEVDNVHGRDEDRVSEAHGFSQADGVQDRDEENHSDADAQHRDWDVRSTRSFFVDDTAGVDKNSNRGYSDESEDEAQLGEAAFQDEEPNSYSAKKQQSPELESSVRIGTDSHNHRLDAAASTGLTDLSFTPEQPSSYNPPGLAYNQSWPFAPASVLPPANSRGADELEYDNVDPALAIARSSKASSSSRASGRRKDNLEAFTGAISQLVNDVLEDVEAESDDEDDDLAWQMVEDALKNQVAASSSPSQDLSARQKGQRDAIMEDDFPFAEHMDEDDLALCRNLAAIFSDTPARPGAHTGRKRKAEEMIQEEAVTGSQAVQRPPARRRRIDTPAGHSVVGNVAKYAAAAAVGGLGAFAFLLSPLSLKFIDWLQPA</sequence>
<evidence type="ECO:0000256" key="1">
    <source>
        <dbReference type="SAM" id="MobiDB-lite"/>
    </source>
</evidence>
<dbReference type="PROSITE" id="PS50006">
    <property type="entry name" value="FHA_DOMAIN"/>
    <property type="match status" value="1"/>
</dbReference>
<accession>A0A6A6PY09</accession>
<feature type="compositionally biased region" description="Polar residues" evidence="1">
    <location>
        <begin position="397"/>
        <end position="409"/>
    </location>
</feature>
<dbReference type="OrthoDB" id="4096268at2759"/>
<dbReference type="AlphaFoldDB" id="A0A6A6PY09"/>
<feature type="domain" description="FHA" evidence="2">
    <location>
        <begin position="32"/>
        <end position="96"/>
    </location>
</feature>
<dbReference type="RefSeq" id="XP_033591637.1">
    <property type="nucleotide sequence ID" value="XM_033732898.1"/>
</dbReference>
<feature type="compositionally biased region" description="Acidic residues" evidence="1">
    <location>
        <begin position="378"/>
        <end position="396"/>
    </location>
</feature>
<dbReference type="EMBL" id="MU001633">
    <property type="protein sequence ID" value="KAF2485068.1"/>
    <property type="molecule type" value="Genomic_DNA"/>
</dbReference>
<feature type="compositionally biased region" description="Acidic residues" evidence="1">
    <location>
        <begin position="300"/>
        <end position="310"/>
    </location>
</feature>
<dbReference type="Pfam" id="PF00498">
    <property type="entry name" value="FHA"/>
    <property type="match status" value="1"/>
</dbReference>
<feature type="compositionally biased region" description="Basic and acidic residues" evidence="1">
    <location>
        <begin position="312"/>
        <end position="324"/>
    </location>
</feature>
<dbReference type="SMART" id="SM00240">
    <property type="entry name" value="FHA"/>
    <property type="match status" value="1"/>
</dbReference>
<feature type="region of interest" description="Disordered" evidence="1">
    <location>
        <begin position="283"/>
        <end position="351"/>
    </location>
</feature>
<feature type="region of interest" description="Disordered" evidence="1">
    <location>
        <begin position="546"/>
        <end position="566"/>
    </location>
</feature>
<protein>
    <recommendedName>
        <fullName evidence="2">FHA domain-containing protein</fullName>
    </recommendedName>
</protein>
<keyword evidence="4" id="KW-1185">Reference proteome</keyword>
<feature type="compositionally biased region" description="Polar residues" evidence="1">
    <location>
        <begin position="159"/>
        <end position="173"/>
    </location>
</feature>
<dbReference type="Proteomes" id="UP000799767">
    <property type="component" value="Unassembled WGS sequence"/>
</dbReference>
<dbReference type="InterPro" id="IPR008984">
    <property type="entry name" value="SMAD_FHA_dom_sf"/>
</dbReference>
<feature type="region of interest" description="Disordered" evidence="1">
    <location>
        <begin position="365"/>
        <end position="412"/>
    </location>
</feature>
<organism evidence="3 4">
    <name type="scientific">Neohortaea acidophila</name>
    <dbReference type="NCBI Taxonomy" id="245834"/>
    <lineage>
        <taxon>Eukaryota</taxon>
        <taxon>Fungi</taxon>
        <taxon>Dikarya</taxon>
        <taxon>Ascomycota</taxon>
        <taxon>Pezizomycotina</taxon>
        <taxon>Dothideomycetes</taxon>
        <taxon>Dothideomycetidae</taxon>
        <taxon>Mycosphaerellales</taxon>
        <taxon>Teratosphaeriaceae</taxon>
        <taxon>Neohortaea</taxon>
    </lineage>
</organism>
<evidence type="ECO:0000313" key="4">
    <source>
        <dbReference type="Proteomes" id="UP000799767"/>
    </source>
</evidence>
<evidence type="ECO:0000259" key="2">
    <source>
        <dbReference type="PROSITE" id="PS50006"/>
    </source>
</evidence>
<name>A0A6A6PY09_9PEZI</name>
<gene>
    <name evidence="3" type="ORF">BDY17DRAFT_292874</name>
</gene>
<feature type="region of interest" description="Disordered" evidence="1">
    <location>
        <begin position="430"/>
        <end position="449"/>
    </location>
</feature>
<feature type="compositionally biased region" description="Polar residues" evidence="1">
    <location>
        <begin position="548"/>
        <end position="559"/>
    </location>
</feature>
<dbReference type="GeneID" id="54473900"/>
<dbReference type="Gene3D" id="2.60.200.20">
    <property type="match status" value="1"/>
</dbReference>
<evidence type="ECO:0000313" key="3">
    <source>
        <dbReference type="EMBL" id="KAF2485068.1"/>
    </source>
</evidence>
<feature type="region of interest" description="Disordered" evidence="1">
    <location>
        <begin position="155"/>
        <end position="191"/>
    </location>
</feature>
<reference evidence="3" key="1">
    <citation type="journal article" date="2020" name="Stud. Mycol.">
        <title>101 Dothideomycetes genomes: a test case for predicting lifestyles and emergence of pathogens.</title>
        <authorList>
            <person name="Haridas S."/>
            <person name="Albert R."/>
            <person name="Binder M."/>
            <person name="Bloem J."/>
            <person name="Labutti K."/>
            <person name="Salamov A."/>
            <person name="Andreopoulos B."/>
            <person name="Baker S."/>
            <person name="Barry K."/>
            <person name="Bills G."/>
            <person name="Bluhm B."/>
            <person name="Cannon C."/>
            <person name="Castanera R."/>
            <person name="Culley D."/>
            <person name="Daum C."/>
            <person name="Ezra D."/>
            <person name="Gonzalez J."/>
            <person name="Henrissat B."/>
            <person name="Kuo A."/>
            <person name="Liang C."/>
            <person name="Lipzen A."/>
            <person name="Lutzoni F."/>
            <person name="Magnuson J."/>
            <person name="Mondo S."/>
            <person name="Nolan M."/>
            <person name="Ohm R."/>
            <person name="Pangilinan J."/>
            <person name="Park H.-J."/>
            <person name="Ramirez L."/>
            <person name="Alfaro M."/>
            <person name="Sun H."/>
            <person name="Tritt A."/>
            <person name="Yoshinaga Y."/>
            <person name="Zwiers L.-H."/>
            <person name="Turgeon B."/>
            <person name="Goodwin S."/>
            <person name="Spatafora J."/>
            <person name="Crous P."/>
            <person name="Grigoriev I."/>
        </authorList>
    </citation>
    <scope>NUCLEOTIDE SEQUENCE</scope>
    <source>
        <strain evidence="3">CBS 113389</strain>
    </source>
</reference>
<dbReference type="CDD" id="cd00060">
    <property type="entry name" value="FHA"/>
    <property type="match status" value="1"/>
</dbReference>
<feature type="compositionally biased region" description="Basic and acidic residues" evidence="1">
    <location>
        <begin position="334"/>
        <end position="351"/>
    </location>
</feature>
<proteinExistence type="predicted"/>